<evidence type="ECO:0000256" key="8">
    <source>
        <dbReference type="ARBA" id="ARBA00034617"/>
    </source>
</evidence>
<evidence type="ECO:0000256" key="6">
    <source>
        <dbReference type="ARBA" id="ARBA00023125"/>
    </source>
</evidence>
<name>A0ABX4FBR6_9BORD</name>
<dbReference type="InterPro" id="IPR014016">
    <property type="entry name" value="UvrD-like_ATP-bd"/>
</dbReference>
<keyword evidence="6" id="KW-0238">DNA-binding</keyword>
<evidence type="ECO:0000256" key="13">
    <source>
        <dbReference type="SAM" id="MobiDB-lite"/>
    </source>
</evidence>
<dbReference type="SUPFAM" id="SSF52540">
    <property type="entry name" value="P-loop containing nucleoside triphosphate hydrolases"/>
    <property type="match status" value="1"/>
</dbReference>
<dbReference type="Gene3D" id="1.10.486.10">
    <property type="entry name" value="PCRA, domain 4"/>
    <property type="match status" value="1"/>
</dbReference>
<dbReference type="InterPro" id="IPR027417">
    <property type="entry name" value="P-loop_NTPase"/>
</dbReference>
<dbReference type="Gene3D" id="3.40.50.300">
    <property type="entry name" value="P-loop containing nucleotide triphosphate hydrolases"/>
    <property type="match status" value="2"/>
</dbReference>
<evidence type="ECO:0000313" key="16">
    <source>
        <dbReference type="EMBL" id="OZI78089.1"/>
    </source>
</evidence>
<evidence type="ECO:0000256" key="4">
    <source>
        <dbReference type="ARBA" id="ARBA00022806"/>
    </source>
</evidence>
<evidence type="ECO:0000256" key="5">
    <source>
        <dbReference type="ARBA" id="ARBA00022840"/>
    </source>
</evidence>
<evidence type="ECO:0000256" key="9">
    <source>
        <dbReference type="ARBA" id="ARBA00034808"/>
    </source>
</evidence>
<evidence type="ECO:0000259" key="15">
    <source>
        <dbReference type="PROSITE" id="PS51217"/>
    </source>
</evidence>
<keyword evidence="5 12" id="KW-0067">ATP-binding</keyword>
<sequence>MMLEKLNPEQRAAVTLEPQHALVLAGAGSGKTRVLTTRMAWLIQTGQASPFALLAVTFTNKAAREMLTRMSTLLPIDTRGLWIGTFHGLCNRMLRAHHRDAGLPQAFQILDTTDQLAAIKRLLKAGNIDDEKYPPRDVQRFINGAKEEGLRPGDVEAYDPHRRKLVEIYQLYEAQCQREGVVDFAELLLRAYELLSRNAPVREHYQRRFRHILVDEFQDTNTLQYKWLRLLAGNGAAIFAVGDDDQSIYAFRGANVGNMADFERDYAHGRVIRLEQNYRSYGHILDSANALIGHNTGRLGKNLWTEQGEGEPVRVIEQPSDGMEAQWLVDEIRALINDGRTRSEIAVLYRSNAQSRVLEHALFSVGIPYKVYGGLRFFERQEIKHALAYLRLIANPNDDTSWMRVVNFPTRGIGARTLEQLSDAARAHDTSLFGAVARVGGKGGSNLAQFAQLIGQMAHDTRELPLPELVDHVIEASGLKAHYQTEREGAERLENLNELITAATVFAAEENFEGLPAGVVPDHDVSGALVAGGVDAPQPDTLGGLTPLAAFLSHAALEAGDNQAQVGQDAVQLMTVHAAKGLEFDAVFITGLEEGLFPHENSIMEPAGLEEERRLMYVAITRARERLYLSLAQSRMLHGQTRYAMRSRFLEEIPEQHLKWLSPRAGLQGGGFGGAAAPAWSSSRGDAFGRKPTGTSAPRQPRGMASGVTVGEQQFRVGQGVRHARFGDGTIIGLSGSGQDAQAQIQFRDVGAKTLALGIAKLDIITA</sequence>
<dbReference type="Pfam" id="PF21196">
    <property type="entry name" value="PcrA_UvrD_tudor"/>
    <property type="match status" value="1"/>
</dbReference>
<evidence type="ECO:0000259" key="14">
    <source>
        <dbReference type="PROSITE" id="PS51198"/>
    </source>
</evidence>
<comment type="caution">
    <text evidence="16">The sequence shown here is derived from an EMBL/GenBank/DDBJ whole genome shotgun (WGS) entry which is preliminary data.</text>
</comment>
<dbReference type="Proteomes" id="UP000216524">
    <property type="component" value="Unassembled WGS sequence"/>
</dbReference>
<evidence type="ECO:0000256" key="12">
    <source>
        <dbReference type="PROSITE-ProRule" id="PRU00560"/>
    </source>
</evidence>
<keyword evidence="2 12" id="KW-0547">Nucleotide-binding</keyword>
<evidence type="ECO:0000256" key="7">
    <source>
        <dbReference type="ARBA" id="ARBA00023235"/>
    </source>
</evidence>
<protein>
    <recommendedName>
        <fullName evidence="9">DNA 3'-5' helicase</fullName>
        <ecNumber evidence="9">5.6.2.4</ecNumber>
    </recommendedName>
    <alternativeName>
        <fullName evidence="10">DNA 3'-5' helicase II</fullName>
    </alternativeName>
</protein>
<dbReference type="EMBL" id="NEVV01000003">
    <property type="protein sequence ID" value="OZI78089.1"/>
    <property type="molecule type" value="Genomic_DNA"/>
</dbReference>
<organism evidence="16 17">
    <name type="scientific">Bordetella genomosp. 6</name>
    <dbReference type="NCBI Taxonomy" id="463024"/>
    <lineage>
        <taxon>Bacteria</taxon>
        <taxon>Pseudomonadati</taxon>
        <taxon>Pseudomonadota</taxon>
        <taxon>Betaproteobacteria</taxon>
        <taxon>Burkholderiales</taxon>
        <taxon>Alcaligenaceae</taxon>
        <taxon>Bordetella</taxon>
    </lineage>
</organism>
<keyword evidence="4 12" id="KW-0347">Helicase</keyword>
<evidence type="ECO:0000256" key="1">
    <source>
        <dbReference type="ARBA" id="ARBA00009922"/>
    </source>
</evidence>
<feature type="domain" description="UvrD-like helicase C-terminal" evidence="15">
    <location>
        <begin position="282"/>
        <end position="581"/>
    </location>
</feature>
<dbReference type="PANTHER" id="PTHR11070">
    <property type="entry name" value="UVRD / RECB / PCRA DNA HELICASE FAMILY MEMBER"/>
    <property type="match status" value="1"/>
</dbReference>
<evidence type="ECO:0000256" key="2">
    <source>
        <dbReference type="ARBA" id="ARBA00022741"/>
    </source>
</evidence>
<feature type="binding site" evidence="12">
    <location>
        <begin position="25"/>
        <end position="32"/>
    </location>
    <ligand>
        <name>ATP</name>
        <dbReference type="ChEBI" id="CHEBI:30616"/>
    </ligand>
</feature>
<dbReference type="Pfam" id="PF13361">
    <property type="entry name" value="UvrD_C"/>
    <property type="match status" value="1"/>
</dbReference>
<evidence type="ECO:0000256" key="10">
    <source>
        <dbReference type="ARBA" id="ARBA00034923"/>
    </source>
</evidence>
<keyword evidence="3 12" id="KW-0378">Hydrolase</keyword>
<dbReference type="Pfam" id="PF00580">
    <property type="entry name" value="UvrD-helicase"/>
    <property type="match status" value="1"/>
</dbReference>
<evidence type="ECO:0000256" key="3">
    <source>
        <dbReference type="ARBA" id="ARBA00022801"/>
    </source>
</evidence>
<dbReference type="RefSeq" id="WP_068926532.1">
    <property type="nucleotide sequence ID" value="NZ_NEVV01000003.1"/>
</dbReference>
<dbReference type="CDD" id="cd18807">
    <property type="entry name" value="SF1_C_UvrD"/>
    <property type="match status" value="1"/>
</dbReference>
<dbReference type="CDD" id="cd17932">
    <property type="entry name" value="DEXQc_UvrD"/>
    <property type="match status" value="1"/>
</dbReference>
<evidence type="ECO:0000256" key="11">
    <source>
        <dbReference type="ARBA" id="ARBA00048988"/>
    </source>
</evidence>
<feature type="region of interest" description="Disordered" evidence="13">
    <location>
        <begin position="683"/>
        <end position="705"/>
    </location>
</feature>
<comment type="catalytic activity">
    <reaction evidence="11">
        <text>ATP + H2O = ADP + phosphate + H(+)</text>
        <dbReference type="Rhea" id="RHEA:13065"/>
        <dbReference type="ChEBI" id="CHEBI:15377"/>
        <dbReference type="ChEBI" id="CHEBI:15378"/>
        <dbReference type="ChEBI" id="CHEBI:30616"/>
        <dbReference type="ChEBI" id="CHEBI:43474"/>
        <dbReference type="ChEBI" id="CHEBI:456216"/>
        <dbReference type="EC" id="5.6.2.4"/>
    </reaction>
</comment>
<comment type="catalytic activity">
    <reaction evidence="8">
        <text>Couples ATP hydrolysis with the unwinding of duplex DNA by translocating in the 3'-5' direction.</text>
        <dbReference type="EC" id="5.6.2.4"/>
    </reaction>
</comment>
<evidence type="ECO:0000313" key="17">
    <source>
        <dbReference type="Proteomes" id="UP000216524"/>
    </source>
</evidence>
<gene>
    <name evidence="16" type="ORF">CAL23_13205</name>
</gene>
<dbReference type="InterPro" id="IPR013986">
    <property type="entry name" value="DExx_box_DNA_helicase_dom_sf"/>
</dbReference>
<accession>A0ABX4FBR6</accession>
<keyword evidence="7" id="KW-0413">Isomerase</keyword>
<dbReference type="GO" id="GO:0004386">
    <property type="term" value="F:helicase activity"/>
    <property type="evidence" value="ECO:0007669"/>
    <property type="project" value="UniProtKB-KW"/>
</dbReference>
<dbReference type="Gene3D" id="1.10.10.160">
    <property type="match status" value="1"/>
</dbReference>
<dbReference type="PANTHER" id="PTHR11070:SF2">
    <property type="entry name" value="ATP-DEPENDENT DNA HELICASE SRS2"/>
    <property type="match status" value="1"/>
</dbReference>
<dbReference type="EC" id="5.6.2.4" evidence="9"/>
<dbReference type="PROSITE" id="PS51198">
    <property type="entry name" value="UVRD_HELICASE_ATP_BIND"/>
    <property type="match status" value="1"/>
</dbReference>
<reference evidence="16 17" key="1">
    <citation type="submission" date="2017-05" db="EMBL/GenBank/DDBJ databases">
        <title>Complete and WGS of Bordetella genogroups.</title>
        <authorList>
            <person name="Spilker T."/>
            <person name="Lipuma J."/>
        </authorList>
    </citation>
    <scope>NUCLEOTIDE SEQUENCE [LARGE SCALE GENOMIC DNA]</scope>
    <source>
        <strain evidence="16 17">AU3139</strain>
    </source>
</reference>
<dbReference type="PROSITE" id="PS51217">
    <property type="entry name" value="UVRD_HELICASE_CTER"/>
    <property type="match status" value="1"/>
</dbReference>
<proteinExistence type="inferred from homology"/>
<comment type="similarity">
    <text evidence="1">Belongs to the helicase family. UvrD subfamily.</text>
</comment>
<keyword evidence="17" id="KW-1185">Reference proteome</keyword>
<dbReference type="InterPro" id="IPR014017">
    <property type="entry name" value="DNA_helicase_UvrD-like_C"/>
</dbReference>
<dbReference type="InterPro" id="IPR000212">
    <property type="entry name" value="DNA_helicase_UvrD/REP"/>
</dbReference>
<feature type="domain" description="UvrD-like helicase ATP-binding" evidence="14">
    <location>
        <begin position="4"/>
        <end position="281"/>
    </location>
</feature>